<feature type="binding site" evidence="9">
    <location>
        <position position="63"/>
    </location>
    <ligand>
        <name>Mg(2+)</name>
        <dbReference type="ChEBI" id="CHEBI:18420"/>
    </ligand>
</feature>
<feature type="binding site" evidence="9">
    <location>
        <begin position="183"/>
        <end position="184"/>
    </location>
    <ligand>
        <name>ATP</name>
        <dbReference type="ChEBI" id="CHEBI:30616"/>
    </ligand>
</feature>
<evidence type="ECO:0000256" key="6">
    <source>
        <dbReference type="ARBA" id="ARBA00022840"/>
    </source>
</evidence>
<comment type="pathway">
    <text evidence="9">Cofactor biosynthesis; biotin biosynthesis; biotin from 7,8-diaminononanoate: step 1/2.</text>
</comment>
<reference evidence="10 11" key="1">
    <citation type="submission" date="2017-09" db="EMBL/GenBank/DDBJ databases">
        <title>Depth-based differentiation of microbial function through sediment-hosted aquifers and enrichment of novel symbionts in the deep terrestrial subsurface.</title>
        <authorList>
            <person name="Probst A.J."/>
            <person name="Ladd B."/>
            <person name="Jarett J.K."/>
            <person name="Geller-Mcgrath D.E."/>
            <person name="Sieber C.M."/>
            <person name="Emerson J.B."/>
            <person name="Anantharaman K."/>
            <person name="Thomas B.C."/>
            <person name="Malmstrom R."/>
            <person name="Stieglmeier M."/>
            <person name="Klingl A."/>
            <person name="Woyke T."/>
            <person name="Ryan C.M."/>
            <person name="Banfield J.F."/>
        </authorList>
    </citation>
    <scope>NUCLEOTIDE SEQUENCE [LARGE SCALE GENOMIC DNA]</scope>
    <source>
        <strain evidence="10">CG11_big_fil_rev_8_21_14_0_20_45_26</strain>
    </source>
</reference>
<accession>A0A2H0LPC7</accession>
<dbReference type="Gene3D" id="3.40.50.300">
    <property type="entry name" value="P-loop containing nucleotide triphosphate hydrolases"/>
    <property type="match status" value="1"/>
</dbReference>
<comment type="similarity">
    <text evidence="9">Belongs to the dethiobiotin synthetase family.</text>
</comment>
<dbReference type="GO" id="GO:0042803">
    <property type="term" value="F:protein homodimerization activity"/>
    <property type="evidence" value="ECO:0007669"/>
    <property type="project" value="UniProtKB-ARBA"/>
</dbReference>
<comment type="catalytic activity">
    <reaction evidence="9">
        <text>(7R,8S)-7,8-diammoniononanoate + CO2 + ATP = (4R,5S)-dethiobiotin + ADP + phosphate + 3 H(+)</text>
        <dbReference type="Rhea" id="RHEA:15805"/>
        <dbReference type="ChEBI" id="CHEBI:15378"/>
        <dbReference type="ChEBI" id="CHEBI:16526"/>
        <dbReference type="ChEBI" id="CHEBI:30616"/>
        <dbReference type="ChEBI" id="CHEBI:43474"/>
        <dbReference type="ChEBI" id="CHEBI:149469"/>
        <dbReference type="ChEBI" id="CHEBI:149473"/>
        <dbReference type="ChEBI" id="CHEBI:456216"/>
        <dbReference type="EC" id="6.3.3.3"/>
    </reaction>
</comment>
<sequence length="253" mass="27508">MRNLGDDRMGKGIFVVGTDTGVGKTIVSAGLAMTLKARGLKVGVMKPVATGCIGSDQRLVSHDAVYLFEAAENEYAPLTSPFRFRNPVAPSVAEIYEQTKVDVQTIKNAYQQLCHHYDYVIVEGIGGLMVPIQKKYYVANLIRDLGLPILIVSPIGLGAINHTLLTVDSAIIRGLIIKGIIFNRAPLVNFSLAELTNPKVVHELTGLPILGSLPELEDLDVENCKFGKLGQVFKDRINIDALLKPEPTLVLGY</sequence>
<dbReference type="GO" id="GO:0005524">
    <property type="term" value="F:ATP binding"/>
    <property type="evidence" value="ECO:0007669"/>
    <property type="project" value="UniProtKB-UniRule"/>
</dbReference>
<keyword evidence="5 9" id="KW-0093">Biotin biosynthesis</keyword>
<evidence type="ECO:0000313" key="10">
    <source>
        <dbReference type="EMBL" id="PIQ85544.1"/>
    </source>
</evidence>
<keyword evidence="6 9" id="KW-0067">ATP-binding</keyword>
<dbReference type="UniPathway" id="UPA00078">
    <property type="reaction ID" value="UER00161"/>
</dbReference>
<feature type="binding site" evidence="9">
    <location>
        <begin position="214"/>
        <end position="216"/>
    </location>
    <ligand>
        <name>ATP</name>
        <dbReference type="ChEBI" id="CHEBI:30616"/>
    </ligand>
</feature>
<dbReference type="InterPro" id="IPR027417">
    <property type="entry name" value="P-loop_NTPase"/>
</dbReference>
<protein>
    <recommendedName>
        <fullName evidence="9">ATP-dependent dethiobiotin synthetase BioD</fullName>
        <ecNumber evidence="9">6.3.3.3</ecNumber>
    </recommendedName>
    <alternativeName>
        <fullName evidence="9">DTB synthetase</fullName>
        <shortName evidence="9">DTBS</shortName>
    </alternativeName>
    <alternativeName>
        <fullName evidence="9">Dethiobiotin synthase</fullName>
    </alternativeName>
</protein>
<dbReference type="CDD" id="cd03109">
    <property type="entry name" value="DTBS"/>
    <property type="match status" value="1"/>
</dbReference>
<feature type="binding site" evidence="9">
    <location>
        <position position="63"/>
    </location>
    <ligand>
        <name>ATP</name>
        <dbReference type="ChEBI" id="CHEBI:30616"/>
    </ligand>
</feature>
<dbReference type="PANTHER" id="PTHR43210">
    <property type="entry name" value="DETHIOBIOTIN SYNTHETASE"/>
    <property type="match status" value="1"/>
</dbReference>
<dbReference type="SUPFAM" id="SSF52540">
    <property type="entry name" value="P-loop containing nucleoside triphosphate hydrolases"/>
    <property type="match status" value="1"/>
</dbReference>
<keyword evidence="2 9" id="KW-0436">Ligase</keyword>
<feature type="binding site" evidence="9">
    <location>
        <position position="25"/>
    </location>
    <ligand>
        <name>Mg(2+)</name>
        <dbReference type="ChEBI" id="CHEBI:18420"/>
    </ligand>
</feature>
<dbReference type="GO" id="GO:0009102">
    <property type="term" value="P:biotin biosynthetic process"/>
    <property type="evidence" value="ECO:0007669"/>
    <property type="project" value="UniProtKB-UniRule"/>
</dbReference>
<comment type="caution">
    <text evidence="10">The sequence shown here is derived from an EMBL/GenBank/DDBJ whole genome shotgun (WGS) entry which is preliminary data.</text>
</comment>
<evidence type="ECO:0000256" key="2">
    <source>
        <dbReference type="ARBA" id="ARBA00022598"/>
    </source>
</evidence>
<comment type="function">
    <text evidence="9">Catalyzes a mechanistically unusual reaction, the ATP-dependent insertion of CO2 between the N7 and N8 nitrogen atoms of 7,8-diaminopelargonic acid (DAPA, also called 7,8-diammoniononanoate) to form a ureido ring.</text>
</comment>
<evidence type="ECO:0000256" key="9">
    <source>
        <dbReference type="HAMAP-Rule" id="MF_00336"/>
    </source>
</evidence>
<evidence type="ECO:0000313" key="11">
    <source>
        <dbReference type="Proteomes" id="UP000230859"/>
    </source>
</evidence>
<comment type="subcellular location">
    <subcellularLocation>
        <location evidence="9">Cytoplasm</location>
    </subcellularLocation>
</comment>
<dbReference type="GO" id="GO:0004141">
    <property type="term" value="F:dethiobiotin synthase activity"/>
    <property type="evidence" value="ECO:0007669"/>
    <property type="project" value="UniProtKB-UniRule"/>
</dbReference>
<keyword evidence="3 9" id="KW-0479">Metal-binding</keyword>
<dbReference type="PIRSF" id="PIRSF006755">
    <property type="entry name" value="DTB_synth"/>
    <property type="match status" value="1"/>
</dbReference>
<keyword evidence="4 9" id="KW-0547">Nucleotide-binding</keyword>
<keyword evidence="1 9" id="KW-0963">Cytoplasm</keyword>
<comment type="caution">
    <text evidence="9">Lacks conserved residue(s) required for the propagation of feature annotation.</text>
</comment>
<feature type="binding site" evidence="9">
    <location>
        <begin position="123"/>
        <end position="126"/>
    </location>
    <ligand>
        <name>ATP</name>
        <dbReference type="ChEBI" id="CHEBI:30616"/>
    </ligand>
</feature>
<evidence type="ECO:0000256" key="3">
    <source>
        <dbReference type="ARBA" id="ARBA00022723"/>
    </source>
</evidence>
<dbReference type="EMBL" id="PCVY01000065">
    <property type="protein sequence ID" value="PIQ85544.1"/>
    <property type="molecule type" value="Genomic_DNA"/>
</dbReference>
<evidence type="ECO:0000256" key="5">
    <source>
        <dbReference type="ARBA" id="ARBA00022756"/>
    </source>
</evidence>
<dbReference type="Proteomes" id="UP000230859">
    <property type="component" value="Unassembled WGS sequence"/>
</dbReference>
<name>A0A2H0LPC7_9BACT</name>
<organism evidence="10 11">
    <name type="scientific">Candidatus Abzuiibacterium crystallinum</name>
    <dbReference type="NCBI Taxonomy" id="1974748"/>
    <lineage>
        <taxon>Bacteria</taxon>
        <taxon>Pseudomonadati</taxon>
        <taxon>Candidatus Omnitrophota</taxon>
        <taxon>Candidatus Abzuiibacterium</taxon>
    </lineage>
</organism>
<dbReference type="HAMAP" id="MF_00336">
    <property type="entry name" value="BioD"/>
    <property type="match status" value="1"/>
</dbReference>
<keyword evidence="7 9" id="KW-0460">Magnesium</keyword>
<dbReference type="FunFam" id="3.40.50.300:FF:000292">
    <property type="entry name" value="ATP-dependent dethiobiotin synthetase BioD"/>
    <property type="match status" value="1"/>
</dbReference>
<evidence type="ECO:0000256" key="8">
    <source>
        <dbReference type="ARBA" id="ARBA00047386"/>
    </source>
</evidence>
<dbReference type="Pfam" id="PF13500">
    <property type="entry name" value="AAA_26"/>
    <property type="match status" value="1"/>
</dbReference>
<dbReference type="GO" id="GO:0005829">
    <property type="term" value="C:cytosol"/>
    <property type="evidence" value="ECO:0007669"/>
    <property type="project" value="TreeGrafter"/>
</dbReference>
<comment type="catalytic activity">
    <reaction evidence="8">
        <text>(7R,8S)-8-amino-7-(carboxyamino)nonanoate + ATP = (4R,5S)-dethiobiotin + ADP + phosphate + H(+)</text>
        <dbReference type="Rhea" id="RHEA:63684"/>
        <dbReference type="ChEBI" id="CHEBI:15378"/>
        <dbReference type="ChEBI" id="CHEBI:30616"/>
        <dbReference type="ChEBI" id="CHEBI:43474"/>
        <dbReference type="ChEBI" id="CHEBI:149470"/>
        <dbReference type="ChEBI" id="CHEBI:149473"/>
        <dbReference type="ChEBI" id="CHEBI:456216"/>
    </reaction>
</comment>
<proteinExistence type="inferred from homology"/>
<feature type="active site" evidence="9">
    <location>
        <position position="46"/>
    </location>
</feature>
<comment type="cofactor">
    <cofactor evidence="9">
        <name>Mg(2+)</name>
        <dbReference type="ChEBI" id="CHEBI:18420"/>
    </cofactor>
</comment>
<dbReference type="InterPro" id="IPR004472">
    <property type="entry name" value="DTB_synth_BioD"/>
</dbReference>
<evidence type="ECO:0000256" key="4">
    <source>
        <dbReference type="ARBA" id="ARBA00022741"/>
    </source>
</evidence>
<evidence type="ECO:0000256" key="1">
    <source>
        <dbReference type="ARBA" id="ARBA00022490"/>
    </source>
</evidence>
<feature type="binding site" evidence="9">
    <location>
        <position position="50"/>
    </location>
    <ligand>
        <name>substrate</name>
    </ligand>
</feature>
<feature type="binding site" evidence="9">
    <location>
        <begin position="21"/>
        <end position="26"/>
    </location>
    <ligand>
        <name>ATP</name>
        <dbReference type="ChEBI" id="CHEBI:30616"/>
    </ligand>
</feature>
<gene>
    <name evidence="9 10" type="primary">bioD</name>
    <name evidence="10" type="ORF">COV74_08620</name>
</gene>
<feature type="binding site" evidence="9">
    <location>
        <position position="123"/>
    </location>
    <ligand>
        <name>Mg(2+)</name>
        <dbReference type="ChEBI" id="CHEBI:18420"/>
    </ligand>
</feature>
<dbReference type="GO" id="GO:0000287">
    <property type="term" value="F:magnesium ion binding"/>
    <property type="evidence" value="ECO:0007669"/>
    <property type="project" value="UniProtKB-UniRule"/>
</dbReference>
<evidence type="ECO:0000256" key="7">
    <source>
        <dbReference type="ARBA" id="ARBA00022842"/>
    </source>
</evidence>
<dbReference type="PANTHER" id="PTHR43210:SF2">
    <property type="entry name" value="ATP-DEPENDENT DETHIOBIOTIN SYNTHETASE BIOD 2"/>
    <property type="match status" value="1"/>
</dbReference>
<dbReference type="NCBIfam" id="TIGR00347">
    <property type="entry name" value="bioD"/>
    <property type="match status" value="1"/>
</dbReference>
<dbReference type="EC" id="6.3.3.3" evidence="9"/>
<dbReference type="AlphaFoldDB" id="A0A2H0LPC7"/>
<comment type="subunit">
    <text evidence="9">Homodimer.</text>
</comment>